<protein>
    <recommendedName>
        <fullName evidence="4">Phasin domain-containing protein</fullName>
    </recommendedName>
</protein>
<evidence type="ECO:0000313" key="3">
    <source>
        <dbReference type="Proteomes" id="UP001162811"/>
    </source>
</evidence>
<evidence type="ECO:0000313" key="2">
    <source>
        <dbReference type="EMBL" id="MCO5398857.1"/>
    </source>
</evidence>
<name>A0ABT1AKB7_9RALS</name>
<keyword evidence="3" id="KW-1185">Reference proteome</keyword>
<reference evidence="2" key="1">
    <citation type="submission" date="2022-06" db="EMBL/GenBank/DDBJ databases">
        <authorList>
            <person name="Lu C.-H."/>
        </authorList>
    </citation>
    <scope>NUCLEOTIDE SEQUENCE</scope>
    <source>
        <strain evidence="2">21MJYT02-11</strain>
    </source>
</reference>
<dbReference type="EMBL" id="JAMXHT010000004">
    <property type="protein sequence ID" value="MCO5398857.1"/>
    <property type="molecule type" value="Genomic_DNA"/>
</dbReference>
<proteinExistence type="predicted"/>
<gene>
    <name evidence="2" type="ORF">NG900_11715</name>
</gene>
<accession>A0ABT1AKB7</accession>
<evidence type="ECO:0000256" key="1">
    <source>
        <dbReference type="SAM" id="Coils"/>
    </source>
</evidence>
<evidence type="ECO:0008006" key="4">
    <source>
        <dbReference type="Google" id="ProtNLM"/>
    </source>
</evidence>
<feature type="coiled-coil region" evidence="1">
    <location>
        <begin position="16"/>
        <end position="46"/>
    </location>
</feature>
<comment type="caution">
    <text evidence="2">The sequence shown here is derived from an EMBL/GenBank/DDBJ whole genome shotgun (WGS) entry which is preliminary data.</text>
</comment>
<dbReference type="RefSeq" id="WP_252680342.1">
    <property type="nucleotide sequence ID" value="NZ_JAMXHT010000004.1"/>
</dbReference>
<keyword evidence="1" id="KW-0175">Coiled coil</keyword>
<dbReference type="Proteomes" id="UP001162811">
    <property type="component" value="Unassembled WGS sequence"/>
</dbReference>
<organism evidence="2 3">
    <name type="scientific">Ralstonia soli</name>
    <dbReference type="NCBI Taxonomy" id="2953896"/>
    <lineage>
        <taxon>Bacteria</taxon>
        <taxon>Pseudomonadati</taxon>
        <taxon>Pseudomonadota</taxon>
        <taxon>Betaproteobacteria</taxon>
        <taxon>Burkholderiales</taxon>
        <taxon>Burkholderiaceae</taxon>
        <taxon>Ralstonia</taxon>
    </lineage>
</organism>
<sequence>MRDASRAAQFFVDTQLQAARLRVKMAEAALENLRQLESQLDAAKDWSTLASAQSAYMKLQSNQSANALRQWTDFVNGAQRSYLSQVTAWNDQFKHSPGTAASPAPLLTGSLSAWQTLLGTFNVIAASATEARTPSSRCA</sequence>
<reference evidence="2" key="2">
    <citation type="journal article" date="2023" name="Front. Microbiol.">
        <title>Ralstonia chuxiongensis sp. nov., Ralstonia mojiangensis sp. nov., and Ralstonia soli sp. nov., isolated from tobacco fields, are three novel species in the family Burkholderiaceae.</title>
        <authorList>
            <person name="Lu C.H."/>
            <person name="Zhang Y.Y."/>
            <person name="Jiang N."/>
            <person name="Chen W."/>
            <person name="Shao X."/>
            <person name="Zhao Z.M."/>
            <person name="Lu W.L."/>
            <person name="Hu X."/>
            <person name="Xi Y.X."/>
            <person name="Zou S.Y."/>
            <person name="Wei Q.J."/>
            <person name="Lin Z.L."/>
            <person name="Gong L."/>
            <person name="Gai X.T."/>
            <person name="Zhang L.Q."/>
            <person name="Li J.Y."/>
            <person name="Jin Y."/>
            <person name="Xia Z.Y."/>
        </authorList>
    </citation>
    <scope>NUCLEOTIDE SEQUENCE</scope>
    <source>
        <strain evidence="2">21MJYT02-11</strain>
    </source>
</reference>